<organism evidence="2 3">
    <name type="scientific">Tepidimonas fonticaldi</name>
    <dbReference type="NCBI Taxonomy" id="1101373"/>
    <lineage>
        <taxon>Bacteria</taxon>
        <taxon>Pseudomonadati</taxon>
        <taxon>Pseudomonadota</taxon>
        <taxon>Betaproteobacteria</taxon>
        <taxon>Burkholderiales</taxon>
        <taxon>Tepidimonas</taxon>
    </lineage>
</organism>
<dbReference type="EMBL" id="LZDH01000045">
    <property type="protein sequence ID" value="OBS31317.1"/>
    <property type="molecule type" value="Genomic_DNA"/>
</dbReference>
<reference evidence="2 3" key="1">
    <citation type="submission" date="2016-06" db="EMBL/GenBank/DDBJ databases">
        <title>Genome sequence of Tepidimonas fonticaldi PL17.</title>
        <authorList>
            <person name="Pinnaka A.K."/>
        </authorList>
    </citation>
    <scope>NUCLEOTIDE SEQUENCE [LARGE SCALE GENOMIC DNA]</scope>
    <source>
        <strain evidence="2 3">PL17</strain>
    </source>
</reference>
<dbReference type="RefSeq" id="WP_068608320.1">
    <property type="nucleotide sequence ID" value="NZ_LZDH01000045.1"/>
</dbReference>
<protein>
    <submittedName>
        <fullName evidence="2">Uncharacterized protein</fullName>
    </submittedName>
</protein>
<evidence type="ECO:0000313" key="2">
    <source>
        <dbReference type="EMBL" id="OBS31317.1"/>
    </source>
</evidence>
<dbReference type="InterPro" id="IPR050026">
    <property type="entry name" value="PHA_gran_PhaM_N"/>
</dbReference>
<evidence type="ECO:0000313" key="3">
    <source>
        <dbReference type="Proteomes" id="UP000091969"/>
    </source>
</evidence>
<proteinExistence type="predicted"/>
<dbReference type="NCBIfam" id="NF043076">
    <property type="entry name" value="PHA_gran_PhaM"/>
    <property type="match status" value="1"/>
</dbReference>
<feature type="compositionally biased region" description="Low complexity" evidence="1">
    <location>
        <begin position="108"/>
        <end position="131"/>
    </location>
</feature>
<dbReference type="AlphaFoldDB" id="A0A1A6DWK3"/>
<feature type="compositionally biased region" description="Low complexity" evidence="1">
    <location>
        <begin position="235"/>
        <end position="261"/>
    </location>
</feature>
<accession>A0A1A6DWK3</accession>
<dbReference type="STRING" id="1101373.A9O67_03370"/>
<feature type="region of interest" description="Disordered" evidence="1">
    <location>
        <begin position="108"/>
        <end position="143"/>
    </location>
</feature>
<feature type="region of interest" description="Disordered" evidence="1">
    <location>
        <begin position="189"/>
        <end position="274"/>
    </location>
</feature>
<name>A0A1A6DWK3_9BURK</name>
<evidence type="ECO:0000256" key="1">
    <source>
        <dbReference type="SAM" id="MobiDB-lite"/>
    </source>
</evidence>
<feature type="compositionally biased region" description="Low complexity" evidence="1">
    <location>
        <begin position="189"/>
        <end position="228"/>
    </location>
</feature>
<keyword evidence="3" id="KW-1185">Reference proteome</keyword>
<sequence>MTPPDFGAFQAAFAPYARYVPGFAFLQGLAGGSPAADAPPMTQWVAPVFDVDELERRIRDLKAVHFWLEQNARALQATIQALEVQKMTLATLKGMNVSLHEMAQAFAGPGANASPSPSAGPEAAAASGSPASEPPAEAPAAAPGVDPVRWWRSLTDQFQTIAANTLQEMAQHTATAAATAMAATTAAPTAPAASPAAAPAPRATRPARAAKTSQPPQSPRSPAQGAAATRERKAAAPSPGASAPAPAAARAPRGRTAAPKPQATPPAPPRRPRG</sequence>
<comment type="caution">
    <text evidence="2">The sequence shown here is derived from an EMBL/GenBank/DDBJ whole genome shotgun (WGS) entry which is preliminary data.</text>
</comment>
<feature type="compositionally biased region" description="Pro residues" evidence="1">
    <location>
        <begin position="262"/>
        <end position="274"/>
    </location>
</feature>
<gene>
    <name evidence="2" type="ORF">A9O67_03370</name>
</gene>
<dbReference type="Proteomes" id="UP000091969">
    <property type="component" value="Unassembled WGS sequence"/>
</dbReference>